<dbReference type="Pfam" id="PF09718">
    <property type="entry name" value="Tape_meas_lam_C"/>
    <property type="match status" value="1"/>
</dbReference>
<organism evidence="4">
    <name type="scientific">Comamonas kerstersii</name>
    <dbReference type="NCBI Taxonomy" id="225992"/>
    <lineage>
        <taxon>Bacteria</taxon>
        <taxon>Pseudomonadati</taxon>
        <taxon>Pseudomonadota</taxon>
        <taxon>Betaproteobacteria</taxon>
        <taxon>Burkholderiales</taxon>
        <taxon>Comamonadaceae</taxon>
        <taxon>Comamonas</taxon>
    </lineage>
</organism>
<accession>A0A6A1R1F9</accession>
<dbReference type="AlphaFoldDB" id="A0A6A1R1F9"/>
<feature type="coiled-coil region" evidence="1">
    <location>
        <begin position="353"/>
        <end position="403"/>
    </location>
</feature>
<dbReference type="InterPro" id="IPR013491">
    <property type="entry name" value="Tape_meas_N"/>
</dbReference>
<protein>
    <submittedName>
        <fullName evidence="4">Phage tail tape measure protein</fullName>
    </submittedName>
</protein>
<dbReference type="PANTHER" id="PTHR38812">
    <property type="entry name" value="MU-LIKE PROPHAGE FLUMU PROTEIN GP42"/>
    <property type="match status" value="1"/>
</dbReference>
<proteinExistence type="predicted"/>
<gene>
    <name evidence="4" type="ORF">F7P80_11170</name>
</gene>
<dbReference type="NCBIfam" id="TIGR02675">
    <property type="entry name" value="tape_meas_nterm"/>
    <property type="match status" value="1"/>
</dbReference>
<evidence type="ECO:0000259" key="2">
    <source>
        <dbReference type="Pfam" id="PF09718"/>
    </source>
</evidence>
<dbReference type="InterPro" id="IPR006431">
    <property type="entry name" value="Phage_tape_meas_C"/>
</dbReference>
<dbReference type="PANTHER" id="PTHR38812:SF2">
    <property type="entry name" value="MU-LIKE PROPHAGE FLUMU PROTEIN GP42"/>
    <property type="match status" value="1"/>
</dbReference>
<feature type="coiled-coil region" evidence="1">
    <location>
        <begin position="259"/>
        <end position="286"/>
    </location>
</feature>
<reference evidence="4" key="1">
    <citation type="submission" date="2019-09" db="EMBL/GenBank/DDBJ databases">
        <title>Draft genome sequences of 48 bacterial type strains from the CCUG.</title>
        <authorList>
            <person name="Tunovic T."/>
            <person name="Pineiro-Iglesias B."/>
            <person name="Unosson C."/>
            <person name="Inganas E."/>
            <person name="Ohlen M."/>
            <person name="Cardew S."/>
            <person name="Jensie-Markopoulos S."/>
            <person name="Salva-Serra F."/>
            <person name="Jaen-Luchoro D."/>
            <person name="Karlsson R."/>
            <person name="Svensson-Stadler L."/>
            <person name="Chun J."/>
            <person name="Moore E."/>
        </authorList>
    </citation>
    <scope>NUCLEOTIDE SEQUENCE</scope>
    <source>
        <strain evidence="4">CCUG 15333</strain>
    </source>
</reference>
<dbReference type="NCBIfam" id="TIGR01541">
    <property type="entry name" value="tape_meas_lam_C"/>
    <property type="match status" value="1"/>
</dbReference>
<evidence type="ECO:0000313" key="4">
    <source>
        <dbReference type="EMBL" id="KAB0586187.1"/>
    </source>
</evidence>
<comment type="caution">
    <text evidence="4">The sequence shown here is derived from an EMBL/GenBank/DDBJ whole genome shotgun (WGS) entry which is preliminary data.</text>
</comment>
<keyword evidence="1" id="KW-0175">Coiled coil</keyword>
<feature type="domain" description="Tape measure protein N-terminal" evidence="3">
    <location>
        <begin position="106"/>
        <end position="291"/>
    </location>
</feature>
<feature type="domain" description="Bacteriophage tail tape measure C-terminal" evidence="2">
    <location>
        <begin position="738"/>
        <end position="809"/>
    </location>
</feature>
<dbReference type="Pfam" id="PF20155">
    <property type="entry name" value="TMP_3"/>
    <property type="match status" value="1"/>
</dbReference>
<name>A0A6A1R1F9_9BURK</name>
<dbReference type="InterPro" id="IPR053058">
    <property type="entry name" value="Mulikevirus_tape_measure"/>
</dbReference>
<evidence type="ECO:0000256" key="1">
    <source>
        <dbReference type="SAM" id="Coils"/>
    </source>
</evidence>
<dbReference type="RefSeq" id="WP_151044796.1">
    <property type="nucleotide sequence ID" value="NZ_VZOT01000007.1"/>
</dbReference>
<dbReference type="EMBL" id="VZOT01000007">
    <property type="protein sequence ID" value="KAB0586187.1"/>
    <property type="molecule type" value="Genomic_DNA"/>
</dbReference>
<sequence>MTQDVAAIGIKVDTDGVERGIKSLEQLIGVGPKVEQSMDRVNAGARKAGQGLRGIDGDDAARELGRVSGAAQKLGGALTAISATAAALAVREISGAAKEMFSELYAASAQLERFKIGLDFASGGNGAAELQYLRNITKDLGLEFASTAQAYQGFQAAAKGTALEGQKAKDVFESIAKASAVMGLSADQSSGVLLALQQMVSKGTVQAEELRGQLGERLPGAFQIAAKAMGVTTAELGKMLEQGQVVADDFLPKFADALNKHLGDAAEKAANRLDAATNRYASAMDRMKANLGDSGVSQFWEGQINILTDAMDDVSLSMEQARKDGDGFTGQMLSAAGAVMRFLNPVNAVSYEVQNVSVKLKEAEDRLAALAARGAQKSSNLMLREAYNDAQRYVNKLREAKAAQDALTGTVSTSEALRDAEAGNTRGNRVNYYRELNAAQQKLLDISARDNGITKQFTDDLNTYAKALEVGAMSHEQYTAAVTKLNAERAKSLQRRNGGNDGARDADRLNAALHQSAVAQIQSSLRELTSAYSVSESVMEASRSAGLMSEKEYYDAKRSFIELNKQAQLSALAEENAALQAQSLAGAEAVARDQRIAENRSEMARIALEATGKLQVLNIEQTASAKQQEAALLAAKQAADEYIDSISRASSIAVRGVGRGDRWRSDEQGRLGVADRFANDRRDLANQRALAEMQAGGALTAEVAKQYDDRLAIITAAEQQALAVYEQGVAARIAAESDWRNGATRAWENYADTAANVAESTASLFTKAFQGMEDALVSFAMTGKMDFTSLANSIIADIIRIQIRAAMVGSDGQGGLLGTVMNGVMSMFGGGAAATATSGGNAGQGLKMPKNLWTGGYTGDGGKYEPAGIVHKGEYVINAAATKRLGLGYLNSLNGYANGGLVGGGGSAAAPGQIAKVEIINNGEPMRVQSASLEAGVMRVVVEQAAALAAPMAVRAAASQVAGRHGDMHQALLQRDRG</sequence>
<evidence type="ECO:0000259" key="3">
    <source>
        <dbReference type="Pfam" id="PF20155"/>
    </source>
</evidence>